<dbReference type="Pfam" id="PF07690">
    <property type="entry name" value="MFS_1"/>
    <property type="match status" value="1"/>
</dbReference>
<keyword evidence="4 6" id="KW-1133">Transmembrane helix</keyword>
<comment type="subcellular location">
    <subcellularLocation>
        <location evidence="1">Cell membrane</location>
        <topology evidence="1">Multi-pass membrane protein</topology>
    </subcellularLocation>
</comment>
<feature type="transmembrane region" description="Helical" evidence="6">
    <location>
        <begin position="95"/>
        <end position="114"/>
    </location>
</feature>
<dbReference type="PROSITE" id="PS50850">
    <property type="entry name" value="MFS"/>
    <property type="match status" value="1"/>
</dbReference>
<dbReference type="InterPro" id="IPR036259">
    <property type="entry name" value="MFS_trans_sf"/>
</dbReference>
<dbReference type="InterPro" id="IPR011701">
    <property type="entry name" value="MFS"/>
</dbReference>
<evidence type="ECO:0000259" key="7">
    <source>
        <dbReference type="PROSITE" id="PS50850"/>
    </source>
</evidence>
<evidence type="ECO:0000313" key="8">
    <source>
        <dbReference type="EMBL" id="GIC71216.1"/>
    </source>
</evidence>
<evidence type="ECO:0000256" key="4">
    <source>
        <dbReference type="ARBA" id="ARBA00022989"/>
    </source>
</evidence>
<evidence type="ECO:0000313" key="9">
    <source>
        <dbReference type="Proteomes" id="UP000653631"/>
    </source>
</evidence>
<reference evidence="8 9" key="1">
    <citation type="submission" date="2021-01" db="EMBL/GenBank/DDBJ databases">
        <title>Development of a method for detection of lactic acid bacteria that cause putrefactive shochu mash.</title>
        <authorList>
            <person name="Takashita H."/>
            <person name="Fujihara E."/>
            <person name="Takayama K."/>
            <person name="Yamamoto H."/>
            <person name="Mizutani M."/>
            <person name="Kajiwara Y."/>
        </authorList>
    </citation>
    <scope>NUCLEOTIDE SEQUENCE [LARGE SCALE GENOMIC DNA]</scope>
    <source>
        <strain evidence="8 9">01-B1</strain>
    </source>
</reference>
<keyword evidence="3 6" id="KW-0812">Transmembrane</keyword>
<comment type="caution">
    <text evidence="8">The sequence shown here is derived from an EMBL/GenBank/DDBJ whole genome shotgun (WGS) entry which is preliminary data.</text>
</comment>
<protein>
    <recommendedName>
        <fullName evidence="7">Major facilitator superfamily (MFS) profile domain-containing protein</fullName>
    </recommendedName>
</protein>
<organism evidence="8 9">
    <name type="scientific">Limosilactobacillus fermentum</name>
    <name type="common">Lactobacillus fermentum</name>
    <dbReference type="NCBI Taxonomy" id="1613"/>
    <lineage>
        <taxon>Bacteria</taxon>
        <taxon>Bacillati</taxon>
        <taxon>Bacillota</taxon>
        <taxon>Bacilli</taxon>
        <taxon>Lactobacillales</taxon>
        <taxon>Lactobacillaceae</taxon>
        <taxon>Limosilactobacillus</taxon>
    </lineage>
</organism>
<dbReference type="SUPFAM" id="SSF103473">
    <property type="entry name" value="MFS general substrate transporter"/>
    <property type="match status" value="1"/>
</dbReference>
<dbReference type="AlphaFoldDB" id="A0ABD0AJK6"/>
<evidence type="ECO:0000256" key="1">
    <source>
        <dbReference type="ARBA" id="ARBA00004651"/>
    </source>
</evidence>
<accession>A0ABD0AJK6</accession>
<dbReference type="PANTHER" id="PTHR42718">
    <property type="entry name" value="MAJOR FACILITATOR SUPERFAMILY MULTIDRUG TRANSPORTER MFSC"/>
    <property type="match status" value="1"/>
</dbReference>
<keyword evidence="5 6" id="KW-0472">Membrane</keyword>
<sequence length="127" mass="13193">MALTVIGLLIMALLSPANGYWLELGLPMLLIGFGQGLIMSPLTTVGVANTLPEDAGAASGLINTMHQIGSSVGLALIVGVTVGMTHGVASYRQSLLMSTICAAIALVIIVFVIIPGEQRENQLKLKH</sequence>
<dbReference type="EMBL" id="BOLH01000002">
    <property type="protein sequence ID" value="GIC71216.1"/>
    <property type="molecule type" value="Genomic_DNA"/>
</dbReference>
<dbReference type="Gene3D" id="1.20.1250.20">
    <property type="entry name" value="MFS general substrate transporter like domains"/>
    <property type="match status" value="1"/>
</dbReference>
<evidence type="ECO:0000256" key="3">
    <source>
        <dbReference type="ARBA" id="ARBA00022692"/>
    </source>
</evidence>
<gene>
    <name evidence="8" type="ORF">LF01B1_02310</name>
</gene>
<name>A0ABD0AJK6_LIMFE</name>
<feature type="transmembrane region" description="Helical" evidence="6">
    <location>
        <begin position="72"/>
        <end position="89"/>
    </location>
</feature>
<feature type="transmembrane region" description="Helical" evidence="6">
    <location>
        <begin position="29"/>
        <end position="51"/>
    </location>
</feature>
<dbReference type="InterPro" id="IPR020846">
    <property type="entry name" value="MFS_dom"/>
</dbReference>
<evidence type="ECO:0000256" key="5">
    <source>
        <dbReference type="ARBA" id="ARBA00023136"/>
    </source>
</evidence>
<dbReference type="PANTHER" id="PTHR42718:SF9">
    <property type="entry name" value="MAJOR FACILITATOR SUPERFAMILY MULTIDRUG TRANSPORTER MFSC"/>
    <property type="match status" value="1"/>
</dbReference>
<feature type="domain" description="Major facilitator superfamily (MFS) profile" evidence="7">
    <location>
        <begin position="1"/>
        <end position="127"/>
    </location>
</feature>
<proteinExistence type="predicted"/>
<keyword evidence="2" id="KW-0813">Transport</keyword>
<dbReference type="Proteomes" id="UP000653631">
    <property type="component" value="Unassembled WGS sequence"/>
</dbReference>
<dbReference type="GO" id="GO:0005886">
    <property type="term" value="C:plasma membrane"/>
    <property type="evidence" value="ECO:0007669"/>
    <property type="project" value="UniProtKB-SubCell"/>
</dbReference>
<evidence type="ECO:0000256" key="2">
    <source>
        <dbReference type="ARBA" id="ARBA00022448"/>
    </source>
</evidence>
<evidence type="ECO:0000256" key="6">
    <source>
        <dbReference type="SAM" id="Phobius"/>
    </source>
</evidence>